<reference evidence="2 3" key="1">
    <citation type="submission" date="2019-04" db="EMBL/GenBank/DDBJ databases">
        <title>The sequence and de novo assembly of Takifugu bimaculatus genome using PacBio and Hi-C technologies.</title>
        <authorList>
            <person name="Xu P."/>
            <person name="Liu B."/>
            <person name="Zhou Z."/>
        </authorList>
    </citation>
    <scope>NUCLEOTIDE SEQUENCE [LARGE SCALE GENOMIC DNA]</scope>
    <source>
        <strain evidence="2">TB-2018</strain>
        <tissue evidence="2">Muscle</tissue>
    </source>
</reference>
<evidence type="ECO:0000313" key="3">
    <source>
        <dbReference type="Proteomes" id="UP000516260"/>
    </source>
</evidence>
<organism evidence="2 3">
    <name type="scientific">Takifugu bimaculatus</name>
    <dbReference type="NCBI Taxonomy" id="433685"/>
    <lineage>
        <taxon>Eukaryota</taxon>
        <taxon>Metazoa</taxon>
        <taxon>Chordata</taxon>
        <taxon>Craniata</taxon>
        <taxon>Vertebrata</taxon>
        <taxon>Euteleostomi</taxon>
        <taxon>Actinopterygii</taxon>
        <taxon>Neopterygii</taxon>
        <taxon>Teleostei</taxon>
        <taxon>Neoteleostei</taxon>
        <taxon>Acanthomorphata</taxon>
        <taxon>Eupercaria</taxon>
        <taxon>Tetraodontiformes</taxon>
        <taxon>Tetradontoidea</taxon>
        <taxon>Tetraodontidae</taxon>
        <taxon>Takifugu</taxon>
    </lineage>
</organism>
<evidence type="ECO:0000313" key="2">
    <source>
        <dbReference type="EMBL" id="TNM97229.1"/>
    </source>
</evidence>
<proteinExistence type="predicted"/>
<sequence length="201" mass="22534">MCSAAAVQLWLSASQAADGGASLSARDAAPGLRRRTPQQRTPEEELPEPESHRRLFMDQWIKQTVAAFLCPHLRVHPQPGRTWRIYYLIPEINPDGGFTLSSWESVGLTGRCRPPAAGHVWRTEETSRPPSRMAGAATRPPYFAVDFDRATGIFWDVPVKLGRGAAFWSVTSPAERWGLASSWNKASHRRIKLLYSARWLL</sequence>
<gene>
    <name evidence="2" type="ORF">fugu_015385</name>
</gene>
<accession>A0A4Z2BYK1</accession>
<protein>
    <submittedName>
        <fullName evidence="2">Uncharacterized protein</fullName>
    </submittedName>
</protein>
<feature type="region of interest" description="Disordered" evidence="1">
    <location>
        <begin position="21"/>
        <end position="51"/>
    </location>
</feature>
<dbReference type="EMBL" id="SWLE01000008">
    <property type="protein sequence ID" value="TNM97229.1"/>
    <property type="molecule type" value="Genomic_DNA"/>
</dbReference>
<dbReference type="Proteomes" id="UP000516260">
    <property type="component" value="Chromosome 16"/>
</dbReference>
<comment type="caution">
    <text evidence="2">The sequence shown here is derived from an EMBL/GenBank/DDBJ whole genome shotgun (WGS) entry which is preliminary data.</text>
</comment>
<evidence type="ECO:0000256" key="1">
    <source>
        <dbReference type="SAM" id="MobiDB-lite"/>
    </source>
</evidence>
<keyword evidence="3" id="KW-1185">Reference proteome</keyword>
<dbReference type="AlphaFoldDB" id="A0A4Z2BYK1"/>
<name>A0A4Z2BYK1_9TELE</name>